<keyword evidence="1 2" id="KW-0597">Phosphoprotein</keyword>
<dbReference type="PANTHER" id="PTHR44591:SF3">
    <property type="entry name" value="RESPONSE REGULATORY DOMAIN-CONTAINING PROTEIN"/>
    <property type="match status" value="1"/>
</dbReference>
<dbReference type="CDD" id="cd17552">
    <property type="entry name" value="REC_RR468-like"/>
    <property type="match status" value="1"/>
</dbReference>
<dbReference type="PANTHER" id="PTHR44591">
    <property type="entry name" value="STRESS RESPONSE REGULATOR PROTEIN 1"/>
    <property type="match status" value="1"/>
</dbReference>
<dbReference type="InterPro" id="IPR011006">
    <property type="entry name" value="CheY-like_superfamily"/>
</dbReference>
<sequence>MLKTAPQRILYVEDDDDIREIAQLALETVGGFTVLLCASGEQALEQVADFDPDMILLDVMMPGMDGPSTLTALRQNPAQATTPVAFMTAKIQPQEIAAYKAMGALDVIAKPFDPIQLPEQIKAIWQLSHKRP</sequence>
<comment type="caution">
    <text evidence="4">The sequence shown here is derived from an EMBL/GenBank/DDBJ whole genome shotgun (WGS) entry which is preliminary data.</text>
</comment>
<dbReference type="SMART" id="SM00448">
    <property type="entry name" value="REC"/>
    <property type="match status" value="1"/>
</dbReference>
<accession>A0ABP7DUW4</accession>
<dbReference type="Proteomes" id="UP001501479">
    <property type="component" value="Unassembled WGS sequence"/>
</dbReference>
<dbReference type="InterPro" id="IPR001789">
    <property type="entry name" value="Sig_transdc_resp-reg_receiver"/>
</dbReference>
<name>A0ABP7DUW4_9GAMM</name>
<evidence type="ECO:0000313" key="5">
    <source>
        <dbReference type="Proteomes" id="UP001501479"/>
    </source>
</evidence>
<organism evidence="4 5">
    <name type="scientific">Oceanisphaera sediminis</name>
    <dbReference type="NCBI Taxonomy" id="981381"/>
    <lineage>
        <taxon>Bacteria</taxon>
        <taxon>Pseudomonadati</taxon>
        <taxon>Pseudomonadota</taxon>
        <taxon>Gammaproteobacteria</taxon>
        <taxon>Aeromonadales</taxon>
        <taxon>Aeromonadaceae</taxon>
        <taxon>Oceanisphaera</taxon>
    </lineage>
</organism>
<reference evidence="5" key="1">
    <citation type="journal article" date="2019" name="Int. J. Syst. Evol. Microbiol.">
        <title>The Global Catalogue of Microorganisms (GCM) 10K type strain sequencing project: providing services to taxonomists for standard genome sequencing and annotation.</title>
        <authorList>
            <consortium name="The Broad Institute Genomics Platform"/>
            <consortium name="The Broad Institute Genome Sequencing Center for Infectious Disease"/>
            <person name="Wu L."/>
            <person name="Ma J."/>
        </authorList>
    </citation>
    <scope>NUCLEOTIDE SEQUENCE [LARGE SCALE GENOMIC DNA]</scope>
    <source>
        <strain evidence="5">JCM 17329</strain>
    </source>
</reference>
<evidence type="ECO:0000256" key="2">
    <source>
        <dbReference type="PROSITE-ProRule" id="PRU00169"/>
    </source>
</evidence>
<gene>
    <name evidence="4" type="ORF">GCM10022421_15710</name>
</gene>
<proteinExistence type="predicted"/>
<dbReference type="Pfam" id="PF00072">
    <property type="entry name" value="Response_reg"/>
    <property type="match status" value="1"/>
</dbReference>
<evidence type="ECO:0000259" key="3">
    <source>
        <dbReference type="PROSITE" id="PS50110"/>
    </source>
</evidence>
<protein>
    <submittedName>
        <fullName evidence="4">Response regulator</fullName>
    </submittedName>
</protein>
<dbReference type="Gene3D" id="3.40.50.2300">
    <property type="match status" value="1"/>
</dbReference>
<evidence type="ECO:0000256" key="1">
    <source>
        <dbReference type="ARBA" id="ARBA00022553"/>
    </source>
</evidence>
<dbReference type="SUPFAM" id="SSF52172">
    <property type="entry name" value="CheY-like"/>
    <property type="match status" value="1"/>
</dbReference>
<dbReference type="EMBL" id="BAABDS010000026">
    <property type="protein sequence ID" value="GAA3709433.1"/>
    <property type="molecule type" value="Genomic_DNA"/>
</dbReference>
<feature type="domain" description="Response regulatory" evidence="3">
    <location>
        <begin position="8"/>
        <end position="125"/>
    </location>
</feature>
<dbReference type="InterPro" id="IPR050595">
    <property type="entry name" value="Bact_response_regulator"/>
</dbReference>
<evidence type="ECO:0000313" key="4">
    <source>
        <dbReference type="EMBL" id="GAA3709433.1"/>
    </source>
</evidence>
<dbReference type="PROSITE" id="PS50110">
    <property type="entry name" value="RESPONSE_REGULATORY"/>
    <property type="match status" value="1"/>
</dbReference>
<keyword evidence="5" id="KW-1185">Reference proteome</keyword>
<feature type="modified residue" description="4-aspartylphosphate" evidence="2">
    <location>
        <position position="58"/>
    </location>
</feature>